<sequence length="631" mass="69519">MNSVYFPAHVVLVLRRIVNVISTLSISNHYLLPPRDDPKQPLAGDWDWPRLVRSNIQADPGSLPSRWSWPALLSTLTQVQPSIHPPDPPPPPHHNRRPPLNRVPPPEPKEPPLPPDTIHQLIQNPALYEPVRSPRYPIVLCHGPYCLLIQISTCSSHTQGLYGFDSRGPLKFPSMRMHYWSNVLNILRNKVGAEVIVTSVPGTGSIQQRAEILDAQLQHKAHGRGINFLAHSMGGLDCRHLITHIKPEVYAPLSLTSISTPHRGSPFMDWCAENIGIGKLRQQELHLARASPPPPPSPTTQPKPDSPFSLSLSSLPASFTTLLLSIVDSPAYANLTSHYLNTHFNPRTPNDPTVKYFSVAGRMAGVSIWHPFWLPKMVLDGVEERYRGRLRAVWEQQTGGVDNSESNPDPSEVPLWAQQREWGNDGLVTVQSAKWGEFLGIMEGCDHWEMRGARGIEFGVDLPAIPAIGLGVSTAGHRPSTSSTSGDGWGLPDWGRFVGAWKNSPSPPSPSTSTTTTATTTTTPRTREAAREALLAQDDAVIKASTDKLSAVFDWLTESTANANTNNADTNTPDTNSGGSGSRGDSEGERSTMRKRMDQEGKTRVMNELASKQDLERFYVALSRKLYDEGL</sequence>
<dbReference type="Gene3D" id="3.40.50.1820">
    <property type="entry name" value="alpha/beta hydrolase"/>
    <property type="match status" value="1"/>
</dbReference>
<feature type="region of interest" description="Disordered" evidence="1">
    <location>
        <begin position="288"/>
        <end position="308"/>
    </location>
</feature>
<feature type="region of interest" description="Disordered" evidence="1">
    <location>
        <begin position="562"/>
        <end position="604"/>
    </location>
</feature>
<evidence type="ECO:0000313" key="3">
    <source>
        <dbReference type="Proteomes" id="UP000775547"/>
    </source>
</evidence>
<dbReference type="Proteomes" id="UP000775547">
    <property type="component" value="Unassembled WGS sequence"/>
</dbReference>
<feature type="region of interest" description="Disordered" evidence="1">
    <location>
        <begin position="476"/>
        <end position="526"/>
    </location>
</feature>
<feature type="compositionally biased region" description="Low complexity" evidence="1">
    <location>
        <begin position="511"/>
        <end position="524"/>
    </location>
</feature>
<dbReference type="SUPFAM" id="SSF53474">
    <property type="entry name" value="alpha/beta-Hydrolases"/>
    <property type="match status" value="1"/>
</dbReference>
<feature type="region of interest" description="Disordered" evidence="1">
    <location>
        <begin position="79"/>
        <end position="117"/>
    </location>
</feature>
<feature type="compositionally biased region" description="Pro residues" evidence="1">
    <location>
        <begin position="291"/>
        <end position="305"/>
    </location>
</feature>
<evidence type="ECO:0000313" key="2">
    <source>
        <dbReference type="EMBL" id="KAG5644540.1"/>
    </source>
</evidence>
<dbReference type="InterPro" id="IPR029058">
    <property type="entry name" value="AB_hydrolase_fold"/>
</dbReference>
<evidence type="ECO:0000256" key="1">
    <source>
        <dbReference type="SAM" id="MobiDB-lite"/>
    </source>
</evidence>
<protein>
    <recommendedName>
        <fullName evidence="4">Alpha/beta-hydrolase</fullName>
    </recommendedName>
</protein>
<accession>A0A9P7G852</accession>
<reference evidence="2" key="1">
    <citation type="submission" date="2020-07" db="EMBL/GenBank/DDBJ databases">
        <authorList>
            <person name="Nieuwenhuis M."/>
            <person name="Van De Peppel L.J.J."/>
        </authorList>
    </citation>
    <scope>NUCLEOTIDE SEQUENCE</scope>
    <source>
        <strain evidence="2">AP01</strain>
        <tissue evidence="2">Mycelium</tissue>
    </source>
</reference>
<feature type="compositionally biased region" description="Low complexity" evidence="1">
    <location>
        <begin position="562"/>
        <end position="577"/>
    </location>
</feature>
<feature type="compositionally biased region" description="Pro residues" evidence="1">
    <location>
        <begin position="101"/>
        <end position="115"/>
    </location>
</feature>
<keyword evidence="3" id="KW-1185">Reference proteome</keyword>
<dbReference type="OrthoDB" id="5592486at2759"/>
<name>A0A9P7G852_9AGAR</name>
<dbReference type="EMBL" id="JABCKV010000066">
    <property type="protein sequence ID" value="KAG5644540.1"/>
    <property type="molecule type" value="Genomic_DNA"/>
</dbReference>
<feature type="compositionally biased region" description="Basic and acidic residues" evidence="1">
    <location>
        <begin position="584"/>
        <end position="604"/>
    </location>
</feature>
<feature type="compositionally biased region" description="Pro residues" evidence="1">
    <location>
        <begin position="83"/>
        <end position="92"/>
    </location>
</feature>
<gene>
    <name evidence="2" type="ORF">DXG03_008194</name>
</gene>
<evidence type="ECO:0008006" key="4">
    <source>
        <dbReference type="Google" id="ProtNLM"/>
    </source>
</evidence>
<comment type="caution">
    <text evidence="2">The sequence shown here is derived from an EMBL/GenBank/DDBJ whole genome shotgun (WGS) entry which is preliminary data.</text>
</comment>
<organism evidence="2 3">
    <name type="scientific">Asterophora parasitica</name>
    <dbReference type="NCBI Taxonomy" id="117018"/>
    <lineage>
        <taxon>Eukaryota</taxon>
        <taxon>Fungi</taxon>
        <taxon>Dikarya</taxon>
        <taxon>Basidiomycota</taxon>
        <taxon>Agaricomycotina</taxon>
        <taxon>Agaricomycetes</taxon>
        <taxon>Agaricomycetidae</taxon>
        <taxon>Agaricales</taxon>
        <taxon>Tricholomatineae</taxon>
        <taxon>Lyophyllaceae</taxon>
        <taxon>Asterophora</taxon>
    </lineage>
</organism>
<reference evidence="2" key="2">
    <citation type="submission" date="2021-10" db="EMBL/GenBank/DDBJ databases">
        <title>Phylogenomics reveals ancestral predisposition of the termite-cultivated fungus Termitomyces towards a domesticated lifestyle.</title>
        <authorList>
            <person name="Auxier B."/>
            <person name="Grum-Grzhimaylo A."/>
            <person name="Cardenas M.E."/>
            <person name="Lodge J.D."/>
            <person name="Laessoe T."/>
            <person name="Pedersen O."/>
            <person name="Smith M.E."/>
            <person name="Kuyper T.W."/>
            <person name="Franco-Molano E.A."/>
            <person name="Baroni T.J."/>
            <person name="Aanen D.K."/>
        </authorList>
    </citation>
    <scope>NUCLEOTIDE SEQUENCE</scope>
    <source>
        <strain evidence="2">AP01</strain>
        <tissue evidence="2">Mycelium</tissue>
    </source>
</reference>
<dbReference type="PANTHER" id="PTHR11440">
    <property type="entry name" value="LECITHIN-CHOLESTEROL ACYLTRANSFERASE-RELATED"/>
    <property type="match status" value="1"/>
</dbReference>
<proteinExistence type="predicted"/>
<dbReference type="AlphaFoldDB" id="A0A9P7G852"/>